<dbReference type="EMBL" id="CM001885">
    <property type="protein sequence ID" value="EOY14350.1"/>
    <property type="molecule type" value="Genomic_DNA"/>
</dbReference>
<reference evidence="1 2" key="1">
    <citation type="journal article" date="2013" name="Genome Biol.">
        <title>The genome sequence of the most widely cultivated cacao type and its use to identify candidate genes regulating pod color.</title>
        <authorList>
            <person name="Motamayor J.C."/>
            <person name="Mockaitis K."/>
            <person name="Schmutz J."/>
            <person name="Haiminen N."/>
            <person name="Iii D.L."/>
            <person name="Cornejo O."/>
            <person name="Findley S.D."/>
            <person name="Zheng P."/>
            <person name="Utro F."/>
            <person name="Royaert S."/>
            <person name="Saski C."/>
            <person name="Jenkins J."/>
            <person name="Podicheti R."/>
            <person name="Zhao M."/>
            <person name="Scheffler B.E."/>
            <person name="Stack J.C."/>
            <person name="Feltus F.A."/>
            <person name="Mustiga G.M."/>
            <person name="Amores F."/>
            <person name="Phillips W."/>
            <person name="Marelli J.P."/>
            <person name="May G.D."/>
            <person name="Shapiro H."/>
            <person name="Ma J."/>
            <person name="Bustamante C.D."/>
            <person name="Schnell R.J."/>
            <person name="Main D."/>
            <person name="Gilbert D."/>
            <person name="Parida L."/>
            <person name="Kuhn D.N."/>
        </authorList>
    </citation>
    <scope>NUCLEOTIDE SEQUENCE [LARGE SCALE GENOMIC DNA]</scope>
    <source>
        <strain evidence="2">cv. Matina 1-6</strain>
    </source>
</reference>
<organism evidence="1 2">
    <name type="scientific">Theobroma cacao</name>
    <name type="common">Cacao</name>
    <name type="synonym">Cocoa</name>
    <dbReference type="NCBI Taxonomy" id="3641"/>
    <lineage>
        <taxon>Eukaryota</taxon>
        <taxon>Viridiplantae</taxon>
        <taxon>Streptophyta</taxon>
        <taxon>Embryophyta</taxon>
        <taxon>Tracheophyta</taxon>
        <taxon>Spermatophyta</taxon>
        <taxon>Magnoliopsida</taxon>
        <taxon>eudicotyledons</taxon>
        <taxon>Gunneridae</taxon>
        <taxon>Pentapetalae</taxon>
        <taxon>rosids</taxon>
        <taxon>malvids</taxon>
        <taxon>Malvales</taxon>
        <taxon>Malvaceae</taxon>
        <taxon>Byttnerioideae</taxon>
        <taxon>Theobroma</taxon>
    </lineage>
</organism>
<evidence type="ECO:0000313" key="1">
    <source>
        <dbReference type="EMBL" id="EOY14350.1"/>
    </source>
</evidence>
<name>A0A061FAH4_THECC</name>
<dbReference type="InParanoid" id="A0A061FAH4"/>
<sequence>MTTHKVPIYCENMSAINISKNLVQYSRTKHIEIKQHLIRDHMLKEDIEIDFVDTLHQLAYIFTNPLNEEQFYKIRRDLAIIDANELLSLQN</sequence>
<dbReference type="AlphaFoldDB" id="A0A061FAH4"/>
<dbReference type="HOGENOM" id="CLU_001650_6_4_1"/>
<dbReference type="eggNOG" id="KOG0017">
    <property type="taxonomic scope" value="Eukaryota"/>
</dbReference>
<keyword evidence="2" id="KW-1185">Reference proteome</keyword>
<accession>A0A061FAH4</accession>
<dbReference type="CDD" id="cd09272">
    <property type="entry name" value="RNase_HI_RT_Ty1"/>
    <property type="match status" value="1"/>
</dbReference>
<dbReference type="Proteomes" id="UP000026915">
    <property type="component" value="Chromosome 7"/>
</dbReference>
<proteinExistence type="predicted"/>
<protein>
    <recommendedName>
        <fullName evidence="3">Cysteine-rich RLK (RECEPTOR-like protein kinase) 8</fullName>
    </recommendedName>
</protein>
<dbReference type="OMA" id="CENMSAI"/>
<gene>
    <name evidence="1" type="ORF">TCM_033743</name>
</gene>
<evidence type="ECO:0008006" key="3">
    <source>
        <dbReference type="Google" id="ProtNLM"/>
    </source>
</evidence>
<dbReference type="STRING" id="3641.A0A061FAH4"/>
<dbReference type="Gramene" id="EOY14350">
    <property type="protein sequence ID" value="EOY14350"/>
    <property type="gene ID" value="TCM_033743"/>
</dbReference>
<evidence type="ECO:0000313" key="2">
    <source>
        <dbReference type="Proteomes" id="UP000026915"/>
    </source>
</evidence>